<protein>
    <recommendedName>
        <fullName evidence="8">Abasic site processing protein</fullName>
        <ecNumber evidence="8">3.4.-.-</ecNumber>
    </recommendedName>
</protein>
<proteinExistence type="inferred from homology"/>
<organism evidence="9 10">
    <name type="scientific">Aminobacter aganoensis</name>
    <dbReference type="NCBI Taxonomy" id="83264"/>
    <lineage>
        <taxon>Bacteria</taxon>
        <taxon>Pseudomonadati</taxon>
        <taxon>Pseudomonadota</taxon>
        <taxon>Alphaproteobacteria</taxon>
        <taxon>Hyphomicrobiales</taxon>
        <taxon>Phyllobacteriaceae</taxon>
        <taxon>Aminobacter</taxon>
    </lineage>
</organism>
<evidence type="ECO:0000256" key="3">
    <source>
        <dbReference type="ARBA" id="ARBA00022763"/>
    </source>
</evidence>
<sequence length="249" mass="27393">MTVVTPFAAAELIGMLRVMCSRVFVKSTLAEMLRGFSFADPAGVAGLGNAFPRYNGAPTLIYPIIVMDEAQTGSGMFVSAKWGLIPSWQKEEKSGRPPPINARSETIASNGMFKRAYASKRCLVPIDGYFEWRDIHGTGKEKQPYAIAMKDGSPFALAGIFDIWRNPATGELVRTFCLVTCPPTELMATIHDRMPVILASSDYARWIGPELDPGDLMKPFPSDLMTMWKIGRKVGSPKNDTPDILDPIE</sequence>
<keyword evidence="6" id="KW-0238">DNA-binding</keyword>
<evidence type="ECO:0000313" key="9">
    <source>
        <dbReference type="EMBL" id="MBB6357694.1"/>
    </source>
</evidence>
<keyword evidence="5" id="KW-0190">Covalent protein-DNA linkage</keyword>
<gene>
    <name evidence="9" type="ORF">GGR00_005518</name>
</gene>
<dbReference type="GO" id="GO:0106300">
    <property type="term" value="P:protein-DNA covalent cross-linking repair"/>
    <property type="evidence" value="ECO:0007669"/>
    <property type="project" value="InterPro"/>
</dbReference>
<dbReference type="GO" id="GO:0016829">
    <property type="term" value="F:lyase activity"/>
    <property type="evidence" value="ECO:0007669"/>
    <property type="project" value="UniProtKB-KW"/>
</dbReference>
<keyword evidence="4 8" id="KW-0378">Hydrolase</keyword>
<evidence type="ECO:0000313" key="10">
    <source>
        <dbReference type="Proteomes" id="UP000536262"/>
    </source>
</evidence>
<dbReference type="GO" id="GO:0006508">
    <property type="term" value="P:proteolysis"/>
    <property type="evidence" value="ECO:0007669"/>
    <property type="project" value="UniProtKB-KW"/>
</dbReference>
<keyword evidence="3" id="KW-0227">DNA damage</keyword>
<evidence type="ECO:0000256" key="4">
    <source>
        <dbReference type="ARBA" id="ARBA00022801"/>
    </source>
</evidence>
<keyword evidence="10" id="KW-1185">Reference proteome</keyword>
<dbReference type="EC" id="3.4.-.-" evidence="8"/>
<keyword evidence="2 8" id="KW-0645">Protease</keyword>
<evidence type="ECO:0000256" key="6">
    <source>
        <dbReference type="ARBA" id="ARBA00023125"/>
    </source>
</evidence>
<dbReference type="AlphaFoldDB" id="A0A7X0FE56"/>
<evidence type="ECO:0000256" key="2">
    <source>
        <dbReference type="ARBA" id="ARBA00022670"/>
    </source>
</evidence>
<keyword evidence="7" id="KW-0456">Lyase</keyword>
<reference evidence="9 10" key="1">
    <citation type="submission" date="2020-08" db="EMBL/GenBank/DDBJ databases">
        <title>Genomic Encyclopedia of Type Strains, Phase IV (KMG-IV): sequencing the most valuable type-strain genomes for metagenomic binning, comparative biology and taxonomic classification.</title>
        <authorList>
            <person name="Goeker M."/>
        </authorList>
    </citation>
    <scope>NUCLEOTIDE SEQUENCE [LARGE SCALE GENOMIC DNA]</scope>
    <source>
        <strain evidence="9 10">DSM 7051</strain>
    </source>
</reference>
<dbReference type="SUPFAM" id="SSF143081">
    <property type="entry name" value="BB1717-like"/>
    <property type="match status" value="1"/>
</dbReference>
<dbReference type="Proteomes" id="UP000536262">
    <property type="component" value="Unassembled WGS sequence"/>
</dbReference>
<dbReference type="PANTHER" id="PTHR13604">
    <property type="entry name" value="DC12-RELATED"/>
    <property type="match status" value="1"/>
</dbReference>
<dbReference type="Pfam" id="PF02586">
    <property type="entry name" value="SRAP"/>
    <property type="match status" value="1"/>
</dbReference>
<evidence type="ECO:0000256" key="7">
    <source>
        <dbReference type="ARBA" id="ARBA00023239"/>
    </source>
</evidence>
<evidence type="ECO:0000256" key="8">
    <source>
        <dbReference type="RuleBase" id="RU364100"/>
    </source>
</evidence>
<comment type="similarity">
    <text evidence="1 8">Belongs to the SOS response-associated peptidase family.</text>
</comment>
<name>A0A7X0FE56_9HYPH</name>
<evidence type="ECO:0000256" key="1">
    <source>
        <dbReference type="ARBA" id="ARBA00008136"/>
    </source>
</evidence>
<dbReference type="EMBL" id="JACHOU010000029">
    <property type="protein sequence ID" value="MBB6357694.1"/>
    <property type="molecule type" value="Genomic_DNA"/>
</dbReference>
<comment type="caution">
    <text evidence="9">The sequence shown here is derived from an EMBL/GenBank/DDBJ whole genome shotgun (WGS) entry which is preliminary data.</text>
</comment>
<dbReference type="GO" id="GO:0008233">
    <property type="term" value="F:peptidase activity"/>
    <property type="evidence" value="ECO:0007669"/>
    <property type="project" value="UniProtKB-KW"/>
</dbReference>
<evidence type="ECO:0000256" key="5">
    <source>
        <dbReference type="ARBA" id="ARBA00023124"/>
    </source>
</evidence>
<dbReference type="PANTHER" id="PTHR13604:SF0">
    <property type="entry name" value="ABASIC SITE PROCESSING PROTEIN HMCES"/>
    <property type="match status" value="1"/>
</dbReference>
<accession>A0A7X0FE56</accession>
<dbReference type="InterPro" id="IPR036590">
    <property type="entry name" value="SRAP-like"/>
</dbReference>
<dbReference type="InterPro" id="IPR003738">
    <property type="entry name" value="SRAP"/>
</dbReference>
<dbReference type="GO" id="GO:0003697">
    <property type="term" value="F:single-stranded DNA binding"/>
    <property type="evidence" value="ECO:0007669"/>
    <property type="project" value="InterPro"/>
</dbReference>
<dbReference type="Gene3D" id="3.90.1680.10">
    <property type="entry name" value="SOS response associated peptidase-like"/>
    <property type="match status" value="1"/>
</dbReference>